<dbReference type="GO" id="GO:0008270">
    <property type="term" value="F:zinc ion binding"/>
    <property type="evidence" value="ECO:0007669"/>
    <property type="project" value="UniProtKB-KW"/>
</dbReference>
<feature type="domain" description="RING-type" evidence="11">
    <location>
        <begin position="123"/>
        <end position="176"/>
    </location>
</feature>
<dbReference type="Gene3D" id="1.20.120.1750">
    <property type="match status" value="1"/>
</dbReference>
<evidence type="ECO:0000256" key="9">
    <source>
        <dbReference type="PROSITE-ProRule" id="PRU00175"/>
    </source>
</evidence>
<feature type="region of interest" description="Disordered" evidence="10">
    <location>
        <begin position="317"/>
        <end position="434"/>
    </location>
</feature>
<keyword evidence="5" id="KW-0677">Repeat</keyword>
<evidence type="ECO:0000259" key="11">
    <source>
        <dbReference type="PROSITE" id="PS50089"/>
    </source>
</evidence>
<dbReference type="PANTHER" id="PTHR11685">
    <property type="entry name" value="RBR FAMILY RING FINGER AND IBR DOMAIN-CONTAINING"/>
    <property type="match status" value="1"/>
</dbReference>
<feature type="region of interest" description="Disordered" evidence="10">
    <location>
        <begin position="449"/>
        <end position="498"/>
    </location>
</feature>
<dbReference type="GO" id="GO:0016567">
    <property type="term" value="P:protein ubiquitination"/>
    <property type="evidence" value="ECO:0007669"/>
    <property type="project" value="InterPro"/>
</dbReference>
<dbReference type="STRING" id="1432307.W9C4B5"/>
<comment type="catalytic activity">
    <reaction evidence="1">
        <text>[E2 ubiquitin-conjugating enzyme]-S-ubiquitinyl-L-cysteine + [acceptor protein]-L-lysine = [E2 ubiquitin-conjugating enzyme]-L-cysteine + [acceptor protein]-N(6)-ubiquitinyl-L-lysine.</text>
        <dbReference type="EC" id="2.3.2.31"/>
    </reaction>
</comment>
<evidence type="ECO:0000256" key="8">
    <source>
        <dbReference type="ARBA" id="ARBA00022833"/>
    </source>
</evidence>
<dbReference type="InterPro" id="IPR031127">
    <property type="entry name" value="E3_UB_ligase_RBR"/>
</dbReference>
<dbReference type="Pfam" id="PF22191">
    <property type="entry name" value="IBR_1"/>
    <property type="match status" value="1"/>
</dbReference>
<evidence type="ECO:0000256" key="7">
    <source>
        <dbReference type="ARBA" id="ARBA00022786"/>
    </source>
</evidence>
<dbReference type="PROSITE" id="PS50089">
    <property type="entry name" value="ZF_RING_2"/>
    <property type="match status" value="1"/>
</dbReference>
<dbReference type="Pfam" id="PF01485">
    <property type="entry name" value="IBR"/>
    <property type="match status" value="1"/>
</dbReference>
<feature type="compositionally biased region" description="Basic and acidic residues" evidence="10">
    <location>
        <begin position="338"/>
        <end position="373"/>
    </location>
</feature>
<evidence type="ECO:0000256" key="5">
    <source>
        <dbReference type="ARBA" id="ARBA00022737"/>
    </source>
</evidence>
<comment type="caution">
    <text evidence="13">The sequence shown here is derived from an EMBL/GenBank/DDBJ whole genome shotgun (WGS) entry which is preliminary data.</text>
</comment>
<evidence type="ECO:0000313" key="14">
    <source>
        <dbReference type="Proteomes" id="UP000019487"/>
    </source>
</evidence>
<evidence type="ECO:0000313" key="13">
    <source>
        <dbReference type="EMBL" id="ESZ91602.1"/>
    </source>
</evidence>
<feature type="compositionally biased region" description="Polar residues" evidence="10">
    <location>
        <begin position="477"/>
        <end position="490"/>
    </location>
</feature>
<keyword evidence="6 9" id="KW-0863">Zinc-finger</keyword>
<feature type="domain" description="RING-type" evidence="12">
    <location>
        <begin position="119"/>
        <end position="323"/>
    </location>
</feature>
<keyword evidence="8" id="KW-0862">Zinc</keyword>
<keyword evidence="3" id="KW-0808">Transferase</keyword>
<dbReference type="EMBL" id="AYSA01000477">
    <property type="protein sequence ID" value="ESZ91602.1"/>
    <property type="molecule type" value="Genomic_DNA"/>
</dbReference>
<sequence>MSTAPDPKFPKLPGLIFGCSPSHHRRGPIKMLLGRYNVKLRNNDKKEDYLHKLVELENSVGEREKEALMKWLAGDNTCKALAALLGDALKPPITPKKTGEPAAKEAKLVEAEDDLIFAAVDECKICMEKLAPEKFPQSRITSTCAHHPAVCNQCLTQHIDFQVQTKASDRIQCPECPEKVSDTEIKTYASPEVLNSPTCESGQIHTGQEQPMMTCTACGFKTCFIHKLPWHEDLTCAEFDILNQARVQQEAASEAWISEHTKLCPNPECGMRIQKKSGCDHLTCDYCLYEFCWPCCADFRVIKKRGNDYHKEDCKWHTKNENGLPGHGGARRPPASGQHREPKVLTEPKESQKSKKSKPSKDSKLPEAAKGPKESNAPEELVESKEPNVLEDVKQSLESKFSEGLKQSHDPHMPEDLEQPHGPVNPDGQKQLHKPIESVEPVEQMVPVGATGLNQPSAPEEVKQTHGFQDSFKPVEQSKSAEAMRSTQPNPRKRPWEE</sequence>
<gene>
    <name evidence="13" type="ORF">SBOR_8001</name>
</gene>
<organism evidence="13 14">
    <name type="scientific">Sclerotinia borealis (strain F-4128)</name>
    <dbReference type="NCBI Taxonomy" id="1432307"/>
    <lineage>
        <taxon>Eukaryota</taxon>
        <taxon>Fungi</taxon>
        <taxon>Dikarya</taxon>
        <taxon>Ascomycota</taxon>
        <taxon>Pezizomycotina</taxon>
        <taxon>Leotiomycetes</taxon>
        <taxon>Helotiales</taxon>
        <taxon>Sclerotiniaceae</taxon>
        <taxon>Sclerotinia</taxon>
    </lineage>
</organism>
<dbReference type="InterPro" id="IPR002867">
    <property type="entry name" value="IBR_dom"/>
</dbReference>
<dbReference type="Gene3D" id="3.30.40.10">
    <property type="entry name" value="Zinc/RING finger domain, C3HC4 (zinc finger)"/>
    <property type="match status" value="1"/>
</dbReference>
<dbReference type="CDD" id="cd20335">
    <property type="entry name" value="BRcat_RBR"/>
    <property type="match status" value="1"/>
</dbReference>
<keyword evidence="14" id="KW-1185">Reference proteome</keyword>
<dbReference type="SUPFAM" id="SSF57850">
    <property type="entry name" value="RING/U-box"/>
    <property type="match status" value="3"/>
</dbReference>
<evidence type="ECO:0000256" key="6">
    <source>
        <dbReference type="ARBA" id="ARBA00022771"/>
    </source>
</evidence>
<keyword evidence="4" id="KW-0479">Metal-binding</keyword>
<dbReference type="Proteomes" id="UP000019487">
    <property type="component" value="Unassembled WGS sequence"/>
</dbReference>
<proteinExistence type="predicted"/>
<dbReference type="InterPro" id="IPR013083">
    <property type="entry name" value="Znf_RING/FYVE/PHD"/>
</dbReference>
<protein>
    <recommendedName>
        <fullName evidence="2">RBR-type E3 ubiquitin transferase</fullName>
        <ecNumber evidence="2">2.3.2.31</ecNumber>
    </recommendedName>
</protein>
<dbReference type="EC" id="2.3.2.31" evidence="2"/>
<dbReference type="HOGENOM" id="CLU_555470_0_0_1"/>
<dbReference type="GO" id="GO:0061630">
    <property type="term" value="F:ubiquitin protein ligase activity"/>
    <property type="evidence" value="ECO:0007669"/>
    <property type="project" value="UniProtKB-EC"/>
</dbReference>
<keyword evidence="7" id="KW-0833">Ubl conjugation pathway</keyword>
<name>W9C4B5_SCLBF</name>
<accession>W9C4B5</accession>
<evidence type="ECO:0000256" key="1">
    <source>
        <dbReference type="ARBA" id="ARBA00001798"/>
    </source>
</evidence>
<feature type="compositionally biased region" description="Basic and acidic residues" evidence="10">
    <location>
        <begin position="382"/>
        <end position="419"/>
    </location>
</feature>
<evidence type="ECO:0000256" key="3">
    <source>
        <dbReference type="ARBA" id="ARBA00022679"/>
    </source>
</evidence>
<dbReference type="SMART" id="SM00647">
    <property type="entry name" value="IBR"/>
    <property type="match status" value="2"/>
</dbReference>
<dbReference type="InterPro" id="IPR001841">
    <property type="entry name" value="Znf_RING"/>
</dbReference>
<evidence type="ECO:0000256" key="2">
    <source>
        <dbReference type="ARBA" id="ARBA00012251"/>
    </source>
</evidence>
<evidence type="ECO:0000259" key="12">
    <source>
        <dbReference type="PROSITE" id="PS51873"/>
    </source>
</evidence>
<dbReference type="AlphaFoldDB" id="W9C4B5"/>
<dbReference type="OrthoDB" id="1431934at2759"/>
<reference evidence="13 14" key="1">
    <citation type="journal article" date="2014" name="Genome Announc.">
        <title>Draft genome sequence of Sclerotinia borealis, a psychrophilic plant pathogenic fungus.</title>
        <authorList>
            <person name="Mardanov A.V."/>
            <person name="Beletsky A.V."/>
            <person name="Kadnikov V.V."/>
            <person name="Ignatov A.N."/>
            <person name="Ravin N.V."/>
        </authorList>
    </citation>
    <scope>NUCLEOTIDE SEQUENCE [LARGE SCALE GENOMIC DNA]</scope>
    <source>
        <strain evidence="14">F-4157</strain>
    </source>
</reference>
<evidence type="ECO:0000256" key="4">
    <source>
        <dbReference type="ARBA" id="ARBA00022723"/>
    </source>
</evidence>
<evidence type="ECO:0000256" key="10">
    <source>
        <dbReference type="SAM" id="MobiDB-lite"/>
    </source>
</evidence>
<dbReference type="PROSITE" id="PS51873">
    <property type="entry name" value="TRIAD"/>
    <property type="match status" value="1"/>
</dbReference>
<dbReference type="InterPro" id="IPR044066">
    <property type="entry name" value="TRIAD_supradom"/>
</dbReference>